<dbReference type="SUPFAM" id="SSF49879">
    <property type="entry name" value="SMAD/FHA domain"/>
    <property type="match status" value="1"/>
</dbReference>
<dbReference type="InterPro" id="IPR042287">
    <property type="entry name" value="FhaA_N_sf"/>
</dbReference>
<dbReference type="AlphaFoldDB" id="A0A6J6WM43"/>
<organism evidence="2">
    <name type="scientific">freshwater metagenome</name>
    <dbReference type="NCBI Taxonomy" id="449393"/>
    <lineage>
        <taxon>unclassified sequences</taxon>
        <taxon>metagenomes</taxon>
        <taxon>ecological metagenomes</taxon>
    </lineage>
</organism>
<name>A0A6J6WM43_9ZZZZ</name>
<evidence type="ECO:0000313" key="2">
    <source>
        <dbReference type="EMBL" id="CAB4785760.1"/>
    </source>
</evidence>
<evidence type="ECO:0000259" key="1">
    <source>
        <dbReference type="PROSITE" id="PS50006"/>
    </source>
</evidence>
<dbReference type="CDD" id="cd00060">
    <property type="entry name" value="FHA"/>
    <property type="match status" value="1"/>
</dbReference>
<dbReference type="PANTHER" id="PTHR23308">
    <property type="entry name" value="NUCLEAR INHIBITOR OF PROTEIN PHOSPHATASE-1"/>
    <property type="match status" value="1"/>
</dbReference>
<dbReference type="Pfam" id="PF12401">
    <property type="entry name" value="FhaA_N"/>
    <property type="match status" value="1"/>
</dbReference>
<dbReference type="InterPro" id="IPR000253">
    <property type="entry name" value="FHA_dom"/>
</dbReference>
<dbReference type="EMBL" id="CAFAAB010000084">
    <property type="protein sequence ID" value="CAB4785760.1"/>
    <property type="molecule type" value="Genomic_DNA"/>
</dbReference>
<gene>
    <name evidence="2" type="ORF">UFOPK2958_00824</name>
</gene>
<dbReference type="Gene3D" id="3.30.2320.60">
    <property type="entry name" value="FhaA, phosphopeptide-binding domain (DUF3662)"/>
    <property type="match status" value="1"/>
</dbReference>
<dbReference type="PROSITE" id="PS50006">
    <property type="entry name" value="FHA_DOMAIN"/>
    <property type="match status" value="1"/>
</dbReference>
<dbReference type="InterPro" id="IPR022128">
    <property type="entry name" value="FhaA_N"/>
</dbReference>
<dbReference type="InterPro" id="IPR050923">
    <property type="entry name" value="Cell_Proc_Reg/RNA_Proc"/>
</dbReference>
<feature type="domain" description="FHA" evidence="1">
    <location>
        <begin position="143"/>
        <end position="192"/>
    </location>
</feature>
<sequence>MALKNVESRLERLFDRTFAKGLRSHVQPIEIAQRIARELDLAARIGPSSTMAPNDIRIFLSAEDTPRFHGFEQSTIDELASSVREHALQESYDFVGPVSVQIFEDTSLTMGQLGIRVNFVSGRPQPKLVSMNGGQYNLSERPQIIGRTAECDIMVADPNVSRRHAEIWSTPDGVGLRDLGSTNGTLVNGRRIESVLVTPHDEISFGSQLFRIELA</sequence>
<dbReference type="Gene3D" id="2.60.200.20">
    <property type="match status" value="1"/>
</dbReference>
<dbReference type="InterPro" id="IPR008984">
    <property type="entry name" value="SMAD_FHA_dom_sf"/>
</dbReference>
<accession>A0A6J6WM43</accession>
<reference evidence="2" key="1">
    <citation type="submission" date="2020-05" db="EMBL/GenBank/DDBJ databases">
        <authorList>
            <person name="Chiriac C."/>
            <person name="Salcher M."/>
            <person name="Ghai R."/>
            <person name="Kavagutti S V."/>
        </authorList>
    </citation>
    <scope>NUCLEOTIDE SEQUENCE</scope>
</reference>
<dbReference type="Pfam" id="PF00498">
    <property type="entry name" value="FHA"/>
    <property type="match status" value="1"/>
</dbReference>
<protein>
    <submittedName>
        <fullName evidence="2">Unannotated protein</fullName>
    </submittedName>
</protein>
<proteinExistence type="predicted"/>
<dbReference type="SMART" id="SM00240">
    <property type="entry name" value="FHA"/>
    <property type="match status" value="1"/>
</dbReference>